<dbReference type="SUPFAM" id="SSF56672">
    <property type="entry name" value="DNA/RNA polymerases"/>
    <property type="match status" value="1"/>
</dbReference>
<keyword evidence="3" id="KW-0547">Nucleotide-binding</keyword>
<dbReference type="InterPro" id="IPR056789">
    <property type="entry name" value="LRR_R13L1-DRL21"/>
</dbReference>
<accession>A0A5H2XLX9</accession>
<dbReference type="GO" id="GO:0015074">
    <property type="term" value="P:DNA integration"/>
    <property type="evidence" value="ECO:0007669"/>
    <property type="project" value="InterPro"/>
</dbReference>
<dbReference type="PANTHER" id="PTHR36766">
    <property type="entry name" value="PLANT BROAD-SPECTRUM MILDEW RESISTANCE PROTEIN RPW8"/>
    <property type="match status" value="1"/>
</dbReference>
<sequence length="1467" mass="168719">MAWKFKAMTELQSGHKVKSLRSDRGGEFMSNEFLAYCSEAGIQRQLTVAYSPQQNGVVERKNRTVIEMAKHKLEENSHKCIFVGYGLCEKGYRLYDPKTRKIILSRDVYFDEEVSWKWENPSNADVGIPMPDGNQDTAETEQRVLDDQSQFLDTQMQMEEESAPQGEEMLDETQRLDHTPHKWRSINDIMAQCNMCIVEPDSFEEADLDDSWRCAMEAELEMIEKNNTWKLVDRPSNKPVIGVKWVYKVRLNLDGTVQKNKARLVAKGYSQKPGIDYNETFAPVARLDTIRTLIALAAQKEWNLFQLDVKSAFLNGILKEEVYVEQPQGYVQESKETKVYRLNKALYGLKQAPRAWYDEIDAYFNTAGFKKSLSEATLYIKTSDTSVWNERLQVSGNSISGEWKLCRDDGSEAADESEFRQIVGSLLYLTATRSDVMFASSLLARFMHNPSKKHMGTAKRVLRYIQGTLDFGIEFAKGKTATLIGYCDSDWAGSEDEMRSTSGYAFILGSSMFSWASIKQNTVALSTAEAEYVSAAEATSQAKWLRFVLEDFGEEQIEGTQILCDNTSAIAMARNPVHHQKTRHIRRKFHFIREAIQAKEIELVYCKTEDQIADILTKALPKDRFVRLRSLLGVKSAKGLEGSAMAEGVLFNFAEGIIDRLTSRAFQEMGLIWGVKDELLKLQETVAQIQAVLLDAEQKQATHAVKLWLQSLEDVVYEADDVLDEFYAEAQWRQMMPGNNQVLKQVCIFFSSSNQLAFRLKMGHKIKSIKERLNVIASRRNFHLEVSREDTRFRRITHSFAPTETIIGRNEDKNAIKQLLFDTISEENVSIISIVGFGGLGKTALAQLVFNDLEVQTYFELKMWICVSNVFELYILVKQIIQSATNNIAKSLEIDLLQKELREIIDGKRYLLCVGRMYGMIIVKKWFGLQNLLMDGGKGSKILITTRSEKVAKITDTSKSYNLRENGIPRWKRAKSSTIKALGRRLLENVKGRMLYTRDPETEWSAFKNNKLSTIRQEENDILPTFQLLCSRLIMRFVKLWVAQGFVKSTNPNECLEDVGYEYYNELDWRSFFQEEQNDEFGIIKSCKMHDLMNELAVKTDFEAKRLLHVSFDFDVDFSESESESKIPTSLLESNKLRTFLLLSQDRWRNTFLKSMHKPLHNHCVILSLNGLRIPKLPKCLTKMKHLRYLDLSVNAIVRLPNWIVKLQNLETLNLSRCKFLVELPRDIKKLINLRHLILKTVINWLGFLVDWICFEHRQFHVEDSAGLSELGKLKDLRGELNIRNLRHKKDMVSELNYDGAILKEKRHLYSLTLHWMHIERENSNAVEEESDVIIKSMEALQPHSSLKDLTLEFYMGARFASWFHSLTNILLWILACPNLASLPEGLRCLASLKHLHIWNCPILNQRCQKETGEDWSKIAHIPKISIGALFFLRVGPVEIGSPLKALMISAKNELFKLRDVNVHLVN</sequence>
<dbReference type="InterPro" id="IPR043502">
    <property type="entry name" value="DNA/RNA_pol_sf"/>
</dbReference>
<dbReference type="Pfam" id="PF00931">
    <property type="entry name" value="NB-ARC"/>
    <property type="match status" value="1"/>
</dbReference>
<dbReference type="GO" id="GO:0003676">
    <property type="term" value="F:nucleic acid binding"/>
    <property type="evidence" value="ECO:0007669"/>
    <property type="project" value="InterPro"/>
</dbReference>
<dbReference type="InterPro" id="IPR038005">
    <property type="entry name" value="RX-like_CC"/>
</dbReference>
<dbReference type="Pfam" id="PF25597">
    <property type="entry name" value="SH3_retrovirus"/>
    <property type="match status" value="1"/>
</dbReference>
<dbReference type="Pfam" id="PF07727">
    <property type="entry name" value="RVT_2"/>
    <property type="match status" value="1"/>
</dbReference>
<protein>
    <submittedName>
        <fullName evidence="7">NB-ARC domain-containing disease resistance protein</fullName>
    </submittedName>
</protein>
<dbReference type="PROSITE" id="PS50994">
    <property type="entry name" value="INTEGRASE"/>
    <property type="match status" value="1"/>
</dbReference>
<dbReference type="GO" id="GO:0043531">
    <property type="term" value="F:ADP binding"/>
    <property type="evidence" value="ECO:0007669"/>
    <property type="project" value="InterPro"/>
</dbReference>
<keyword evidence="5" id="KW-0067">ATP-binding</keyword>
<dbReference type="PRINTS" id="PR00364">
    <property type="entry name" value="DISEASERSIST"/>
</dbReference>
<dbReference type="GO" id="GO:0006952">
    <property type="term" value="P:defense response"/>
    <property type="evidence" value="ECO:0007669"/>
    <property type="project" value="UniProtKB-KW"/>
</dbReference>
<dbReference type="InterPro" id="IPR002182">
    <property type="entry name" value="NB-ARC"/>
</dbReference>
<organism evidence="7">
    <name type="scientific">Prunus dulcis</name>
    <name type="common">Almond</name>
    <name type="synonym">Amygdalus dulcis</name>
    <dbReference type="NCBI Taxonomy" id="3755"/>
    <lineage>
        <taxon>Eukaryota</taxon>
        <taxon>Viridiplantae</taxon>
        <taxon>Streptophyta</taxon>
        <taxon>Embryophyta</taxon>
        <taxon>Tracheophyta</taxon>
        <taxon>Spermatophyta</taxon>
        <taxon>Magnoliopsida</taxon>
        <taxon>eudicotyledons</taxon>
        <taxon>Gunneridae</taxon>
        <taxon>Pentapetalae</taxon>
        <taxon>rosids</taxon>
        <taxon>fabids</taxon>
        <taxon>Rosales</taxon>
        <taxon>Rosaceae</taxon>
        <taxon>Amygdaloideae</taxon>
        <taxon>Amygdaleae</taxon>
        <taxon>Prunus</taxon>
    </lineage>
</organism>
<dbReference type="InterPro" id="IPR012337">
    <property type="entry name" value="RNaseH-like_sf"/>
</dbReference>
<dbReference type="GO" id="GO:0051707">
    <property type="term" value="P:response to other organism"/>
    <property type="evidence" value="ECO:0007669"/>
    <property type="project" value="UniProtKB-ARBA"/>
</dbReference>
<evidence type="ECO:0000256" key="1">
    <source>
        <dbReference type="ARBA" id="ARBA00022614"/>
    </source>
</evidence>
<dbReference type="Gene3D" id="1.20.5.4130">
    <property type="match status" value="1"/>
</dbReference>
<evidence type="ECO:0000256" key="2">
    <source>
        <dbReference type="ARBA" id="ARBA00022737"/>
    </source>
</evidence>
<dbReference type="Pfam" id="PF23559">
    <property type="entry name" value="WHD_DRP"/>
    <property type="match status" value="1"/>
</dbReference>
<dbReference type="InterPro" id="IPR001584">
    <property type="entry name" value="Integrase_cat-core"/>
</dbReference>
<dbReference type="SUPFAM" id="SSF53098">
    <property type="entry name" value="Ribonuclease H-like"/>
    <property type="match status" value="1"/>
</dbReference>
<evidence type="ECO:0000313" key="7">
    <source>
        <dbReference type="EMBL" id="BBN67445.1"/>
    </source>
</evidence>
<dbReference type="CDD" id="cd09272">
    <property type="entry name" value="RNase_HI_RT_Ty1"/>
    <property type="match status" value="1"/>
</dbReference>
<keyword evidence="1" id="KW-0433">Leucine-rich repeat</keyword>
<dbReference type="Pfam" id="PF18052">
    <property type="entry name" value="Rx_N"/>
    <property type="match status" value="1"/>
</dbReference>
<evidence type="ECO:0000256" key="4">
    <source>
        <dbReference type="ARBA" id="ARBA00022821"/>
    </source>
</evidence>
<keyword evidence="4" id="KW-0611">Plant defense</keyword>
<reference evidence="7" key="1">
    <citation type="journal article" date="2019" name="Science">
        <title>Mutation of a bHLH transcription factor allowed almond domestication.</title>
        <authorList>
            <person name="Sanchez-Perez R."/>
            <person name="Pavan S."/>
            <person name="Mazzeo R."/>
            <person name="Moldovan C."/>
            <person name="Aiese Cigliano R."/>
            <person name="Del Cueto J."/>
            <person name="Ricciardi F."/>
            <person name="Lotti C."/>
            <person name="Ricciardi L."/>
            <person name="Dicenta F."/>
            <person name="Lopez-Marques R.L."/>
            <person name="Lindberg Moller B."/>
        </authorList>
    </citation>
    <scope>NUCLEOTIDE SEQUENCE</scope>
</reference>
<feature type="domain" description="Integrase catalytic" evidence="6">
    <location>
        <begin position="1"/>
        <end position="129"/>
    </location>
</feature>
<dbReference type="Pfam" id="PF13855">
    <property type="entry name" value="LRR_8"/>
    <property type="match status" value="1"/>
</dbReference>
<gene>
    <name evidence="7" type="ORF">Prudu_79S000300</name>
</gene>
<evidence type="ECO:0000259" key="6">
    <source>
        <dbReference type="PROSITE" id="PS50994"/>
    </source>
</evidence>
<dbReference type="InterPro" id="IPR001611">
    <property type="entry name" value="Leu-rich_rpt"/>
</dbReference>
<evidence type="ECO:0000256" key="3">
    <source>
        <dbReference type="ARBA" id="ARBA00022741"/>
    </source>
</evidence>
<dbReference type="InterPro" id="IPR036397">
    <property type="entry name" value="RNaseH_sf"/>
</dbReference>
<dbReference type="InterPro" id="IPR032675">
    <property type="entry name" value="LRR_dom_sf"/>
</dbReference>
<dbReference type="CDD" id="cd14798">
    <property type="entry name" value="RX-CC_like"/>
    <property type="match status" value="1"/>
</dbReference>
<dbReference type="Gene3D" id="3.30.420.10">
    <property type="entry name" value="Ribonuclease H-like superfamily/Ribonuclease H"/>
    <property type="match status" value="1"/>
</dbReference>
<dbReference type="Pfam" id="PF25019">
    <property type="entry name" value="LRR_R13L1-DRL21"/>
    <property type="match status" value="1"/>
</dbReference>
<dbReference type="Gene3D" id="3.40.50.300">
    <property type="entry name" value="P-loop containing nucleotide triphosphate hydrolases"/>
    <property type="match status" value="1"/>
</dbReference>
<dbReference type="GO" id="GO:0005524">
    <property type="term" value="F:ATP binding"/>
    <property type="evidence" value="ECO:0007669"/>
    <property type="project" value="UniProtKB-KW"/>
</dbReference>
<dbReference type="InterPro" id="IPR013103">
    <property type="entry name" value="RVT_2"/>
</dbReference>
<dbReference type="InterPro" id="IPR058922">
    <property type="entry name" value="WHD_DRP"/>
</dbReference>
<dbReference type="SUPFAM" id="SSF52058">
    <property type="entry name" value="L domain-like"/>
    <property type="match status" value="1"/>
</dbReference>
<dbReference type="SUPFAM" id="SSF52540">
    <property type="entry name" value="P-loop containing nucleoside triphosphate hydrolases"/>
    <property type="match status" value="1"/>
</dbReference>
<name>A0A5H2XLX9_PRUDU</name>
<dbReference type="PANTHER" id="PTHR36766:SF38">
    <property type="entry name" value="DISEASE RESISTANCE PROTEIN RGA3"/>
    <property type="match status" value="1"/>
</dbReference>
<dbReference type="InterPro" id="IPR041118">
    <property type="entry name" value="Rx_N"/>
</dbReference>
<dbReference type="InterPro" id="IPR057670">
    <property type="entry name" value="SH3_retrovirus"/>
</dbReference>
<dbReference type="Gene3D" id="3.80.10.10">
    <property type="entry name" value="Ribonuclease Inhibitor"/>
    <property type="match status" value="1"/>
</dbReference>
<evidence type="ECO:0000256" key="5">
    <source>
        <dbReference type="ARBA" id="ARBA00022840"/>
    </source>
</evidence>
<proteinExistence type="predicted"/>
<dbReference type="InterPro" id="IPR027417">
    <property type="entry name" value="P-loop_NTPase"/>
</dbReference>
<dbReference type="EMBL" id="AP020416">
    <property type="protein sequence ID" value="BBN67445.1"/>
    <property type="molecule type" value="Genomic_DNA"/>
</dbReference>
<keyword evidence="2" id="KW-0677">Repeat</keyword>